<dbReference type="EMBL" id="JBIAQY010000040">
    <property type="protein sequence ID" value="MFF3575157.1"/>
    <property type="molecule type" value="Genomic_DNA"/>
</dbReference>
<organism evidence="1 2">
    <name type="scientific">Nocardia jiangxiensis</name>
    <dbReference type="NCBI Taxonomy" id="282685"/>
    <lineage>
        <taxon>Bacteria</taxon>
        <taxon>Bacillati</taxon>
        <taxon>Actinomycetota</taxon>
        <taxon>Actinomycetes</taxon>
        <taxon>Mycobacteriales</taxon>
        <taxon>Nocardiaceae</taxon>
        <taxon>Nocardia</taxon>
    </lineage>
</organism>
<keyword evidence="2" id="KW-1185">Reference proteome</keyword>
<gene>
    <name evidence="1" type="ORF">ACFYXQ_46245</name>
</gene>
<comment type="caution">
    <text evidence="1">The sequence shown here is derived from an EMBL/GenBank/DDBJ whole genome shotgun (WGS) entry which is preliminary data.</text>
</comment>
<reference evidence="1 2" key="1">
    <citation type="submission" date="2024-10" db="EMBL/GenBank/DDBJ databases">
        <title>The Natural Products Discovery Center: Release of the First 8490 Sequenced Strains for Exploring Actinobacteria Biosynthetic Diversity.</title>
        <authorList>
            <person name="Kalkreuter E."/>
            <person name="Kautsar S.A."/>
            <person name="Yang D."/>
            <person name="Bader C.D."/>
            <person name="Teijaro C.N."/>
            <person name="Fluegel L."/>
            <person name="Davis C.M."/>
            <person name="Simpson J.R."/>
            <person name="Lauterbach L."/>
            <person name="Steele A.D."/>
            <person name="Gui C."/>
            <person name="Meng S."/>
            <person name="Li G."/>
            <person name="Viehrig K."/>
            <person name="Ye F."/>
            <person name="Su P."/>
            <person name="Kiefer A.F."/>
            <person name="Nichols A."/>
            <person name="Cepeda A.J."/>
            <person name="Yan W."/>
            <person name="Fan B."/>
            <person name="Jiang Y."/>
            <person name="Adhikari A."/>
            <person name="Zheng C.-J."/>
            <person name="Schuster L."/>
            <person name="Cowan T.M."/>
            <person name="Smanski M.J."/>
            <person name="Chevrette M.G."/>
            <person name="De Carvalho L.P.S."/>
            <person name="Shen B."/>
        </authorList>
    </citation>
    <scope>NUCLEOTIDE SEQUENCE [LARGE SCALE GENOMIC DNA]</scope>
    <source>
        <strain evidence="1 2">NPDC002593</strain>
    </source>
</reference>
<dbReference type="Proteomes" id="UP001601992">
    <property type="component" value="Unassembled WGS sequence"/>
</dbReference>
<name>A0ABW6SG42_9NOCA</name>
<dbReference type="RefSeq" id="WP_387407115.1">
    <property type="nucleotide sequence ID" value="NZ_JBIAQY010000040.1"/>
</dbReference>
<sequence>MNSLLSADFAGAQQLREQMPHTEVVATWGEGSPSVDLRVAPAGTRADIADGEVPVDAQVHDTQGDYTGEITVWVTDGYLAGIEYAWITDDRPQELPPLSQITLVV</sequence>
<evidence type="ECO:0000313" key="1">
    <source>
        <dbReference type="EMBL" id="MFF3575157.1"/>
    </source>
</evidence>
<proteinExistence type="predicted"/>
<accession>A0ABW6SG42</accession>
<protein>
    <submittedName>
        <fullName evidence="1">Uncharacterized protein</fullName>
    </submittedName>
</protein>
<evidence type="ECO:0000313" key="2">
    <source>
        <dbReference type="Proteomes" id="UP001601992"/>
    </source>
</evidence>